<dbReference type="PANTHER" id="PTHR30204">
    <property type="entry name" value="REDOX-CYCLING DRUG-SENSING TRANSCRIPTIONAL ACTIVATOR SOXR"/>
    <property type="match status" value="1"/>
</dbReference>
<evidence type="ECO:0000256" key="4">
    <source>
        <dbReference type="SAM" id="Coils"/>
    </source>
</evidence>
<keyword evidence="2" id="KW-0238">DNA-binding</keyword>
<dbReference type="CDD" id="cd04770">
    <property type="entry name" value="HTH_HMRTR"/>
    <property type="match status" value="1"/>
</dbReference>
<organism evidence="6 7">
    <name type="scientific">Pseudanabaena frigida</name>
    <dbReference type="NCBI Taxonomy" id="945775"/>
    <lineage>
        <taxon>Bacteria</taxon>
        <taxon>Bacillati</taxon>
        <taxon>Cyanobacteriota</taxon>
        <taxon>Cyanophyceae</taxon>
        <taxon>Pseudanabaenales</taxon>
        <taxon>Pseudanabaenaceae</taxon>
        <taxon>Pseudanabaena</taxon>
    </lineage>
</organism>
<feature type="domain" description="HTH merR-type" evidence="5">
    <location>
        <begin position="9"/>
        <end position="76"/>
    </location>
</feature>
<gene>
    <name evidence="6" type="ORF">DCF19_08415</name>
</gene>
<dbReference type="InterPro" id="IPR009061">
    <property type="entry name" value="DNA-bd_dom_put_sf"/>
</dbReference>
<evidence type="ECO:0000259" key="5">
    <source>
        <dbReference type="PROSITE" id="PS50937"/>
    </source>
</evidence>
<dbReference type="GO" id="GO:0003677">
    <property type="term" value="F:DNA binding"/>
    <property type="evidence" value="ECO:0007669"/>
    <property type="project" value="UniProtKB-KW"/>
</dbReference>
<evidence type="ECO:0000256" key="3">
    <source>
        <dbReference type="ARBA" id="ARBA00023163"/>
    </source>
</evidence>
<dbReference type="PANTHER" id="PTHR30204:SF94">
    <property type="entry name" value="HEAVY METAL-DEPENDENT TRANSCRIPTIONAL REGULATOR HI_0293-RELATED"/>
    <property type="match status" value="1"/>
</dbReference>
<name>A0A2W4WA24_9CYAN</name>
<dbReference type="Proteomes" id="UP000249467">
    <property type="component" value="Unassembled WGS sequence"/>
</dbReference>
<dbReference type="PROSITE" id="PS50937">
    <property type="entry name" value="HTH_MERR_2"/>
    <property type="match status" value="1"/>
</dbReference>
<protein>
    <submittedName>
        <fullName evidence="6">Heavy metal-responsive transcriptional regulator</fullName>
    </submittedName>
</protein>
<dbReference type="InterPro" id="IPR047057">
    <property type="entry name" value="MerR_fam"/>
</dbReference>
<feature type="coiled-coil region" evidence="4">
    <location>
        <begin position="88"/>
        <end position="115"/>
    </location>
</feature>
<dbReference type="PRINTS" id="PR00040">
    <property type="entry name" value="HTHMERR"/>
</dbReference>
<evidence type="ECO:0000256" key="2">
    <source>
        <dbReference type="ARBA" id="ARBA00023125"/>
    </source>
</evidence>
<dbReference type="InterPro" id="IPR015358">
    <property type="entry name" value="Tscrpt_reg_MerR_DNA-bd"/>
</dbReference>
<dbReference type="InterPro" id="IPR000551">
    <property type="entry name" value="MerR-type_HTH_dom"/>
</dbReference>
<dbReference type="SUPFAM" id="SSF46955">
    <property type="entry name" value="Putative DNA-binding domain"/>
    <property type="match status" value="1"/>
</dbReference>
<dbReference type="GO" id="GO:0003700">
    <property type="term" value="F:DNA-binding transcription factor activity"/>
    <property type="evidence" value="ECO:0007669"/>
    <property type="project" value="InterPro"/>
</dbReference>
<dbReference type="EMBL" id="QBML01000009">
    <property type="protein sequence ID" value="PZO41884.1"/>
    <property type="molecule type" value="Genomic_DNA"/>
</dbReference>
<evidence type="ECO:0000313" key="7">
    <source>
        <dbReference type="Proteomes" id="UP000249467"/>
    </source>
</evidence>
<dbReference type="Gene3D" id="1.10.1660.10">
    <property type="match status" value="1"/>
</dbReference>
<accession>A0A2W4WA24</accession>
<keyword evidence="4" id="KW-0175">Coiled coil</keyword>
<reference evidence="6 7" key="1">
    <citation type="submission" date="2018-04" db="EMBL/GenBank/DDBJ databases">
        <authorList>
            <person name="Go L.Y."/>
            <person name="Mitchell J.A."/>
        </authorList>
    </citation>
    <scope>NUCLEOTIDE SEQUENCE [LARGE SCALE GENOMIC DNA]</scope>
    <source>
        <strain evidence="6">ULC066bin1</strain>
    </source>
</reference>
<keyword evidence="1" id="KW-0805">Transcription regulation</keyword>
<dbReference type="SMART" id="SM00422">
    <property type="entry name" value="HTH_MERR"/>
    <property type="match status" value="1"/>
</dbReference>
<dbReference type="Pfam" id="PF09278">
    <property type="entry name" value="MerR-DNA-bind"/>
    <property type="match status" value="1"/>
</dbReference>
<sequence length="151" mass="17308">MKAQEELKQIGAIAKESGIPIKTIRYYEELGLLESSARTEGGFRLFAVDIINRLNFIKRSQSLGLSLSEIKEFLVIYDRGNPPCDRVKSKLKDKITEVDRQIQQLLNLRSDLEALLACEPQNSNQEEIICPIIELAEVKKNEHQNIFEKFC</sequence>
<proteinExistence type="predicted"/>
<evidence type="ECO:0000313" key="6">
    <source>
        <dbReference type="EMBL" id="PZO41884.1"/>
    </source>
</evidence>
<dbReference type="Pfam" id="PF00376">
    <property type="entry name" value="MerR"/>
    <property type="match status" value="1"/>
</dbReference>
<evidence type="ECO:0000256" key="1">
    <source>
        <dbReference type="ARBA" id="ARBA00023015"/>
    </source>
</evidence>
<dbReference type="AlphaFoldDB" id="A0A2W4WA24"/>
<reference evidence="6 7" key="2">
    <citation type="submission" date="2018-06" db="EMBL/GenBank/DDBJ databases">
        <title>Metagenomic assembly of (sub)arctic Cyanobacteria and their associated microbiome from non-axenic cultures.</title>
        <authorList>
            <person name="Baurain D."/>
        </authorList>
    </citation>
    <scope>NUCLEOTIDE SEQUENCE [LARGE SCALE GENOMIC DNA]</scope>
    <source>
        <strain evidence="6">ULC066bin1</strain>
    </source>
</reference>
<keyword evidence="3" id="KW-0804">Transcription</keyword>
<comment type="caution">
    <text evidence="6">The sequence shown here is derived from an EMBL/GenBank/DDBJ whole genome shotgun (WGS) entry which is preliminary data.</text>
</comment>